<accession>A0A372LDZ9</accession>
<reference evidence="1 2" key="1">
    <citation type="submission" date="2018-08" db="EMBL/GenBank/DDBJ databases">
        <title>Bacillus chawlae sp. nov., Bacillus glennii sp. nov., and Bacillus saganii sp. nov. Isolated from the Vehicle Assembly Building at Kennedy Space Center where the Viking Spacecraft were Assembled.</title>
        <authorList>
            <person name="Seuylemezian A."/>
            <person name="Vaishampayan P."/>
        </authorList>
    </citation>
    <scope>NUCLEOTIDE SEQUENCE [LARGE SCALE GENOMIC DNA]</scope>
    <source>
        <strain evidence="1 2">V47-23a</strain>
    </source>
</reference>
<sequence length="116" mass="13691">MFDPDSILFHQEHPIHIGKVQEGSRNRVFIQQKHPVIEVCIRSLRYLGQLDLEFVDMVLREHEKLCNFFLESLKISRNQLCYCSSKFISSNFRKNRSVIFSKVQELITTHSETGHI</sequence>
<gene>
    <name evidence="1" type="ORF">D0469_18850</name>
</gene>
<proteinExistence type="predicted"/>
<keyword evidence="2" id="KW-1185">Reference proteome</keyword>
<organism evidence="1 2">
    <name type="scientific">Peribacillus saganii</name>
    <dbReference type="NCBI Taxonomy" id="2303992"/>
    <lineage>
        <taxon>Bacteria</taxon>
        <taxon>Bacillati</taxon>
        <taxon>Bacillota</taxon>
        <taxon>Bacilli</taxon>
        <taxon>Bacillales</taxon>
        <taxon>Bacillaceae</taxon>
        <taxon>Peribacillus</taxon>
    </lineage>
</organism>
<dbReference type="AlphaFoldDB" id="A0A372LDZ9"/>
<dbReference type="Proteomes" id="UP000264541">
    <property type="component" value="Unassembled WGS sequence"/>
</dbReference>
<name>A0A372LDZ9_9BACI</name>
<comment type="caution">
    <text evidence="1">The sequence shown here is derived from an EMBL/GenBank/DDBJ whole genome shotgun (WGS) entry which is preliminary data.</text>
</comment>
<evidence type="ECO:0000313" key="2">
    <source>
        <dbReference type="Proteomes" id="UP000264541"/>
    </source>
</evidence>
<protein>
    <submittedName>
        <fullName evidence="1">Uncharacterized protein</fullName>
    </submittedName>
</protein>
<dbReference type="EMBL" id="QVTE01000056">
    <property type="protein sequence ID" value="RFU64429.1"/>
    <property type="molecule type" value="Genomic_DNA"/>
</dbReference>
<evidence type="ECO:0000313" key="1">
    <source>
        <dbReference type="EMBL" id="RFU64429.1"/>
    </source>
</evidence>